<comment type="caution">
    <text evidence="1">The sequence shown here is derived from an EMBL/GenBank/DDBJ whole genome shotgun (WGS) entry which is preliminary data.</text>
</comment>
<keyword evidence="2" id="KW-1185">Reference proteome</keyword>
<dbReference type="Proteomes" id="UP001595660">
    <property type="component" value="Unassembled WGS sequence"/>
</dbReference>
<protein>
    <submittedName>
        <fullName evidence="1">Uncharacterized protein</fullName>
    </submittedName>
</protein>
<dbReference type="AlphaFoldDB" id="A0ABD5NEM2"/>
<evidence type="ECO:0000313" key="1">
    <source>
        <dbReference type="EMBL" id="MFC3477487.1"/>
    </source>
</evidence>
<dbReference type="InterPro" id="IPR055538">
    <property type="entry name" value="DUF7114"/>
</dbReference>
<dbReference type="RefSeq" id="WP_232571387.1">
    <property type="nucleotide sequence ID" value="NZ_CP089466.1"/>
</dbReference>
<proteinExistence type="predicted"/>
<dbReference type="Pfam" id="PF23426">
    <property type="entry name" value="DUF7114"/>
    <property type="match status" value="1"/>
</dbReference>
<evidence type="ECO:0000313" key="2">
    <source>
        <dbReference type="Proteomes" id="UP001595660"/>
    </source>
</evidence>
<sequence length="221" mass="23096">MEEAEQARVAALEAVEDIEPDGLRAVIDDHVASSSMLPGVLTVLSARVVDGSVDPGAVSRRAAGVQLIYEGLRVTRDLVADEPWAYTDDPDPDDDLDVLAADVLVARGFRLLARTEAAGHAVQTVREFGHEQTDVQEGRTSTARTLEANVFELAAIAGGTAAGGETPVALRQYVVGLADNHGAPPLPPAADALPDGIEDVMARVGRPSGDERVGTTSVGDR</sequence>
<gene>
    <name evidence="1" type="ORF">ACFOKC_07090</name>
</gene>
<accession>A0ABD5NEM2</accession>
<reference evidence="1 2" key="1">
    <citation type="journal article" date="2019" name="Int. J. Syst. Evol. Microbiol.">
        <title>The Global Catalogue of Microorganisms (GCM) 10K type strain sequencing project: providing services to taxonomists for standard genome sequencing and annotation.</title>
        <authorList>
            <consortium name="The Broad Institute Genomics Platform"/>
            <consortium name="The Broad Institute Genome Sequencing Center for Infectious Disease"/>
            <person name="Wu L."/>
            <person name="Ma J."/>
        </authorList>
    </citation>
    <scope>NUCLEOTIDE SEQUENCE [LARGE SCALE GENOMIC DNA]</scope>
    <source>
        <strain evidence="1 2">CGMCC 1.12562</strain>
    </source>
</reference>
<dbReference type="EMBL" id="JBHRWN010000002">
    <property type="protein sequence ID" value="MFC3477487.1"/>
    <property type="molecule type" value="Genomic_DNA"/>
</dbReference>
<organism evidence="1 2">
    <name type="scientific">Halobacterium litoreum</name>
    <dbReference type="NCBI Taxonomy" id="2039234"/>
    <lineage>
        <taxon>Archaea</taxon>
        <taxon>Methanobacteriati</taxon>
        <taxon>Methanobacteriota</taxon>
        <taxon>Stenosarchaea group</taxon>
        <taxon>Halobacteria</taxon>
        <taxon>Halobacteriales</taxon>
        <taxon>Halobacteriaceae</taxon>
        <taxon>Halobacterium</taxon>
    </lineage>
</organism>
<dbReference type="GeneID" id="69116584"/>
<name>A0ABD5NEM2_9EURY</name>